<proteinExistence type="predicted"/>
<organism evidence="1 2">
    <name type="scientific">Streptomyces luteosporeus</name>
    <dbReference type="NCBI Taxonomy" id="173856"/>
    <lineage>
        <taxon>Bacteria</taxon>
        <taxon>Bacillati</taxon>
        <taxon>Actinomycetota</taxon>
        <taxon>Actinomycetes</taxon>
        <taxon>Kitasatosporales</taxon>
        <taxon>Streptomycetaceae</taxon>
        <taxon>Streptomyces</taxon>
    </lineage>
</organism>
<evidence type="ECO:0000313" key="1">
    <source>
        <dbReference type="EMBL" id="GAA2725508.1"/>
    </source>
</evidence>
<protein>
    <submittedName>
        <fullName evidence="1">Uncharacterized protein</fullName>
    </submittedName>
</protein>
<comment type="caution">
    <text evidence="1">The sequence shown here is derived from an EMBL/GenBank/DDBJ whole genome shotgun (WGS) entry which is preliminary data.</text>
</comment>
<keyword evidence="2" id="KW-1185">Reference proteome</keyword>
<dbReference type="Proteomes" id="UP001500886">
    <property type="component" value="Unassembled WGS sequence"/>
</dbReference>
<sequence length="216" mass="23420">MAKQVKQAKQRLRFDGWIAGAGTCTGTRIVLGHWPRSPFGAFSDVMVEHADGTRLLLAPTDRTADFIASTYAFDRVRIEPVTVQRAGNDWSVISDSLSWHFTTGPLGLPGRLLRLVPPALAARPAWIRCADPPARMLGLRTCGSGRADRREFYGIHELRPLATATGQWEGTSLGGLARVEPPVRFGFASVPRRPALIRVTTTVDLPAGRPTGKAAA</sequence>
<dbReference type="EMBL" id="BAAASL010000030">
    <property type="protein sequence ID" value="GAA2725508.1"/>
    <property type="molecule type" value="Genomic_DNA"/>
</dbReference>
<gene>
    <name evidence="1" type="ORF">GCM10010315_57810</name>
</gene>
<reference evidence="2" key="1">
    <citation type="journal article" date="2019" name="Int. J. Syst. Evol. Microbiol.">
        <title>The Global Catalogue of Microorganisms (GCM) 10K type strain sequencing project: providing services to taxonomists for standard genome sequencing and annotation.</title>
        <authorList>
            <consortium name="The Broad Institute Genomics Platform"/>
            <consortium name="The Broad Institute Genome Sequencing Center for Infectious Disease"/>
            <person name="Wu L."/>
            <person name="Ma J."/>
        </authorList>
    </citation>
    <scope>NUCLEOTIDE SEQUENCE [LARGE SCALE GENOMIC DNA]</scope>
    <source>
        <strain evidence="2">JCM 4542</strain>
    </source>
</reference>
<name>A0ABN3U758_9ACTN</name>
<evidence type="ECO:0000313" key="2">
    <source>
        <dbReference type="Proteomes" id="UP001500886"/>
    </source>
</evidence>
<dbReference type="RefSeq" id="WP_344439641.1">
    <property type="nucleotide sequence ID" value="NZ_BAAASL010000030.1"/>
</dbReference>
<accession>A0ABN3U758</accession>